<comment type="caution">
    <text evidence="2">The sequence shown here is derived from an EMBL/GenBank/DDBJ whole genome shotgun (WGS) entry which is preliminary data.</text>
</comment>
<dbReference type="InterPro" id="IPR007165">
    <property type="entry name" value="Phage_holin_4_2"/>
</dbReference>
<feature type="transmembrane region" description="Helical" evidence="1">
    <location>
        <begin position="7"/>
        <end position="25"/>
    </location>
</feature>
<proteinExistence type="predicted"/>
<dbReference type="Proteomes" id="UP000176682">
    <property type="component" value="Unassembled WGS sequence"/>
</dbReference>
<dbReference type="Pfam" id="PF04020">
    <property type="entry name" value="Phage_holin_4_2"/>
    <property type="match status" value="1"/>
</dbReference>
<gene>
    <name evidence="2" type="ORF">A2368_02815</name>
</gene>
<dbReference type="AlphaFoldDB" id="A0A1F5FFR8"/>
<feature type="transmembrane region" description="Helical" evidence="1">
    <location>
        <begin position="31"/>
        <end position="48"/>
    </location>
</feature>
<feature type="transmembrane region" description="Helical" evidence="1">
    <location>
        <begin position="101"/>
        <end position="124"/>
    </location>
</feature>
<keyword evidence="1" id="KW-0812">Transmembrane</keyword>
<organism evidence="2 3">
    <name type="scientific">Candidatus Collierbacteria bacterium RIFOXYB1_FULL_49_13</name>
    <dbReference type="NCBI Taxonomy" id="1817728"/>
    <lineage>
        <taxon>Bacteria</taxon>
        <taxon>Candidatus Collieribacteriota</taxon>
    </lineage>
</organism>
<evidence type="ECO:0008006" key="4">
    <source>
        <dbReference type="Google" id="ProtNLM"/>
    </source>
</evidence>
<sequence>MKGIIRALFINSLILYLAYLIFPGIVYDGSLQTLAISGITLTILNRFVKPLLKLLLLPINLITLGVFRWFINVFTLFILTAIVAGYHVGTYQFSGFVYNGFIAPPIFFNQFFSFVIASSIISLLTNSLRWLL</sequence>
<feature type="transmembrane region" description="Helical" evidence="1">
    <location>
        <begin position="69"/>
        <end position="89"/>
    </location>
</feature>
<protein>
    <recommendedName>
        <fullName evidence="4">Phage holin family protein</fullName>
    </recommendedName>
</protein>
<accession>A0A1F5FFR8</accession>
<keyword evidence="1" id="KW-0472">Membrane</keyword>
<evidence type="ECO:0000313" key="3">
    <source>
        <dbReference type="Proteomes" id="UP000176682"/>
    </source>
</evidence>
<evidence type="ECO:0000256" key="1">
    <source>
        <dbReference type="SAM" id="Phobius"/>
    </source>
</evidence>
<name>A0A1F5FFR8_9BACT</name>
<reference evidence="2 3" key="1">
    <citation type="journal article" date="2016" name="Nat. Commun.">
        <title>Thousands of microbial genomes shed light on interconnected biogeochemical processes in an aquifer system.</title>
        <authorList>
            <person name="Anantharaman K."/>
            <person name="Brown C.T."/>
            <person name="Hug L.A."/>
            <person name="Sharon I."/>
            <person name="Castelle C.J."/>
            <person name="Probst A.J."/>
            <person name="Thomas B.C."/>
            <person name="Singh A."/>
            <person name="Wilkins M.J."/>
            <person name="Karaoz U."/>
            <person name="Brodie E.L."/>
            <person name="Williams K.H."/>
            <person name="Hubbard S.S."/>
            <person name="Banfield J.F."/>
        </authorList>
    </citation>
    <scope>NUCLEOTIDE SEQUENCE [LARGE SCALE GENOMIC DNA]</scope>
</reference>
<evidence type="ECO:0000313" key="2">
    <source>
        <dbReference type="EMBL" id="OGD78382.1"/>
    </source>
</evidence>
<dbReference type="EMBL" id="MFAM01000049">
    <property type="protein sequence ID" value="OGD78382.1"/>
    <property type="molecule type" value="Genomic_DNA"/>
</dbReference>
<keyword evidence="1" id="KW-1133">Transmembrane helix</keyword>